<feature type="binding site" description="distal binding residue" evidence="5">
    <location>
        <position position="95"/>
    </location>
    <ligand>
        <name>heme</name>
        <dbReference type="ChEBI" id="CHEBI:30413"/>
    </ligand>
    <ligandPart>
        <name>Fe</name>
        <dbReference type="ChEBI" id="CHEBI:18248"/>
    </ligandPart>
</feature>
<sequence length="143" mass="15752">MLTLLLSIGCSSSVTENVAKHSTKEGEQLYYTIGGQAGIERLVNAFVKRIAQDQVILPYFAKSSVKHFKQGFINHLCATVNGPCKYTGDTMIDIHTGMNINEGDFNHVVELLILAMEDVGISYQSQNKILAKLAPLRAKIIKI</sequence>
<gene>
    <name evidence="6" type="ORF">FCS21_05665</name>
</gene>
<evidence type="ECO:0000313" key="6">
    <source>
        <dbReference type="EMBL" id="TMM46444.1"/>
    </source>
</evidence>
<dbReference type="InterPro" id="IPR012292">
    <property type="entry name" value="Globin/Proto"/>
</dbReference>
<evidence type="ECO:0000256" key="1">
    <source>
        <dbReference type="ARBA" id="ARBA00022448"/>
    </source>
</evidence>
<dbReference type="EMBL" id="SZVP01000003">
    <property type="protein sequence ID" value="TMM46444.1"/>
    <property type="molecule type" value="Genomic_DNA"/>
</dbReference>
<keyword evidence="3 5" id="KW-0479">Metal-binding</keyword>
<comment type="caution">
    <text evidence="6">The sequence shown here is derived from an EMBL/GenBank/DDBJ whole genome shotgun (WGS) entry which is preliminary data.</text>
</comment>
<dbReference type="Gene3D" id="1.10.490.10">
    <property type="entry name" value="Globins"/>
    <property type="match status" value="1"/>
</dbReference>
<keyword evidence="4 5" id="KW-0408">Iron</keyword>
<dbReference type="RefSeq" id="WP_138621291.1">
    <property type="nucleotide sequence ID" value="NZ_SZVP01000003.1"/>
</dbReference>
<evidence type="ECO:0000256" key="5">
    <source>
        <dbReference type="PIRSR" id="PIRSR601486-1"/>
    </source>
</evidence>
<name>A0A8H2PL77_9GAMM</name>
<evidence type="ECO:0000256" key="4">
    <source>
        <dbReference type="ARBA" id="ARBA00023004"/>
    </source>
</evidence>
<dbReference type="Proteomes" id="UP000307702">
    <property type="component" value="Unassembled WGS sequence"/>
</dbReference>
<dbReference type="GO" id="GO:0046872">
    <property type="term" value="F:metal ion binding"/>
    <property type="evidence" value="ECO:0007669"/>
    <property type="project" value="UniProtKB-KW"/>
</dbReference>
<keyword evidence="2 5" id="KW-0349">Heme</keyword>
<dbReference type="OrthoDB" id="9795814at2"/>
<dbReference type="InterPro" id="IPR009050">
    <property type="entry name" value="Globin-like_sf"/>
</dbReference>
<keyword evidence="7" id="KW-1185">Reference proteome</keyword>
<dbReference type="CDD" id="cd00454">
    <property type="entry name" value="TrHb1_N"/>
    <property type="match status" value="1"/>
</dbReference>
<dbReference type="GO" id="GO:0020037">
    <property type="term" value="F:heme binding"/>
    <property type="evidence" value="ECO:0007669"/>
    <property type="project" value="InterPro"/>
</dbReference>
<dbReference type="SUPFAM" id="SSF46458">
    <property type="entry name" value="Globin-like"/>
    <property type="match status" value="1"/>
</dbReference>
<dbReference type="AlphaFoldDB" id="A0A8H2PL77"/>
<reference evidence="6 7" key="1">
    <citation type="submission" date="2019-05" db="EMBL/GenBank/DDBJ databases">
        <title>Colwellia ponticola sp. nov., isolated from seawater.</title>
        <authorList>
            <person name="Yoon J.-H."/>
        </authorList>
    </citation>
    <scope>NUCLEOTIDE SEQUENCE [LARGE SCALE GENOMIC DNA]</scope>
    <source>
        <strain evidence="6 7">OISW-25</strain>
    </source>
</reference>
<dbReference type="GO" id="GO:0019825">
    <property type="term" value="F:oxygen binding"/>
    <property type="evidence" value="ECO:0007669"/>
    <property type="project" value="InterPro"/>
</dbReference>
<evidence type="ECO:0000313" key="7">
    <source>
        <dbReference type="Proteomes" id="UP000307702"/>
    </source>
</evidence>
<protein>
    <submittedName>
        <fullName evidence="6">Group 1 truncated hemoglobin</fullName>
    </submittedName>
</protein>
<accession>A0A8H2PL77</accession>
<evidence type="ECO:0000256" key="3">
    <source>
        <dbReference type="ARBA" id="ARBA00022723"/>
    </source>
</evidence>
<dbReference type="InterPro" id="IPR001486">
    <property type="entry name" value="Hemoglobin_trunc"/>
</dbReference>
<proteinExistence type="predicted"/>
<evidence type="ECO:0000256" key="2">
    <source>
        <dbReference type="ARBA" id="ARBA00022617"/>
    </source>
</evidence>
<organism evidence="6 7">
    <name type="scientific">Colwellia ponticola</name>
    <dbReference type="NCBI Taxonomy" id="2304625"/>
    <lineage>
        <taxon>Bacteria</taxon>
        <taxon>Pseudomonadati</taxon>
        <taxon>Pseudomonadota</taxon>
        <taxon>Gammaproteobacteria</taxon>
        <taxon>Alteromonadales</taxon>
        <taxon>Colwelliaceae</taxon>
        <taxon>Colwellia</taxon>
    </lineage>
</organism>
<keyword evidence="1" id="KW-0813">Transport</keyword>
<dbReference type="Pfam" id="PF01152">
    <property type="entry name" value="Bac_globin"/>
    <property type="match status" value="1"/>
</dbReference>